<comment type="caution">
    <text evidence="1">The sequence shown here is derived from an EMBL/GenBank/DDBJ whole genome shotgun (WGS) entry which is preliminary data.</text>
</comment>
<gene>
    <name evidence="1" type="ORF">GCM10007315_18920</name>
</gene>
<evidence type="ECO:0000313" key="2">
    <source>
        <dbReference type="Proteomes" id="UP000638981"/>
    </source>
</evidence>
<accession>A0A918TQ30</accession>
<dbReference type="EMBL" id="BMYJ01000005">
    <property type="protein sequence ID" value="GHC55917.1"/>
    <property type="molecule type" value="Genomic_DNA"/>
</dbReference>
<reference evidence="1" key="1">
    <citation type="journal article" date="2014" name="Int. J. Syst. Evol. Microbiol.">
        <title>Complete genome sequence of Corynebacterium casei LMG S-19264T (=DSM 44701T), isolated from a smear-ripened cheese.</title>
        <authorList>
            <consortium name="US DOE Joint Genome Institute (JGI-PGF)"/>
            <person name="Walter F."/>
            <person name="Albersmeier A."/>
            <person name="Kalinowski J."/>
            <person name="Ruckert C."/>
        </authorList>
    </citation>
    <scope>NUCLEOTIDE SEQUENCE</scope>
    <source>
        <strain evidence="1">KCTC 23310</strain>
    </source>
</reference>
<dbReference type="AlphaFoldDB" id="A0A918TQ30"/>
<proteinExistence type="predicted"/>
<evidence type="ECO:0000313" key="1">
    <source>
        <dbReference type="EMBL" id="GHC55917.1"/>
    </source>
</evidence>
<reference evidence="1" key="2">
    <citation type="submission" date="2020-09" db="EMBL/GenBank/DDBJ databases">
        <authorList>
            <person name="Sun Q."/>
            <person name="Kim S."/>
        </authorList>
    </citation>
    <scope>NUCLEOTIDE SEQUENCE</scope>
    <source>
        <strain evidence="1">KCTC 23310</strain>
    </source>
</reference>
<dbReference type="Proteomes" id="UP000638981">
    <property type="component" value="Unassembled WGS sequence"/>
</dbReference>
<name>A0A918TQ30_9RHOB</name>
<keyword evidence="2" id="KW-1185">Reference proteome</keyword>
<protein>
    <submittedName>
        <fullName evidence="1">Uncharacterized protein</fullName>
    </submittedName>
</protein>
<organism evidence="1 2">
    <name type="scientific">Neogemmobacter tilapiae</name>
    <dbReference type="NCBI Taxonomy" id="875041"/>
    <lineage>
        <taxon>Bacteria</taxon>
        <taxon>Pseudomonadati</taxon>
        <taxon>Pseudomonadota</taxon>
        <taxon>Alphaproteobacteria</taxon>
        <taxon>Rhodobacterales</taxon>
        <taxon>Paracoccaceae</taxon>
        <taxon>Neogemmobacter</taxon>
    </lineage>
</organism>
<sequence>MFDAGQHAPPFARLCHRSPPFAILPVEQAQGGTGAKAHDAEKVMRLIGVQADGLP</sequence>